<dbReference type="Pfam" id="PF19680">
    <property type="entry name" value="DUF6182"/>
    <property type="match status" value="1"/>
</dbReference>
<comment type="caution">
    <text evidence="1">The sequence shown here is derived from an EMBL/GenBank/DDBJ whole genome shotgun (WGS) entry which is preliminary data.</text>
</comment>
<gene>
    <name evidence="1" type="ORF">JK361_02570</name>
</gene>
<organism evidence="1 2">
    <name type="scientific">Streptomyces musisoli</name>
    <dbReference type="NCBI Taxonomy" id="2802280"/>
    <lineage>
        <taxon>Bacteria</taxon>
        <taxon>Bacillati</taxon>
        <taxon>Actinomycetota</taxon>
        <taxon>Actinomycetes</taxon>
        <taxon>Kitasatosporales</taxon>
        <taxon>Streptomycetaceae</taxon>
        <taxon>Streptomyces</taxon>
    </lineage>
</organism>
<dbReference type="RefSeq" id="WP_201813939.1">
    <property type="nucleotide sequence ID" value="NZ_JAERRH010000001.1"/>
</dbReference>
<keyword evidence="2" id="KW-1185">Reference proteome</keyword>
<evidence type="ECO:0000313" key="2">
    <source>
        <dbReference type="Proteomes" id="UP000621386"/>
    </source>
</evidence>
<dbReference type="Proteomes" id="UP000621386">
    <property type="component" value="Unassembled WGS sequence"/>
</dbReference>
<protein>
    <submittedName>
        <fullName evidence="1">Uncharacterized protein</fullName>
    </submittedName>
</protein>
<dbReference type="EMBL" id="JAERRH010000001">
    <property type="protein sequence ID" value="MBL1103496.1"/>
    <property type="molecule type" value="Genomic_DNA"/>
</dbReference>
<reference evidence="1 2" key="1">
    <citation type="submission" date="2021-01" db="EMBL/GenBank/DDBJ databases">
        <title>WGS of actinomycetes isolated from Thailand.</title>
        <authorList>
            <person name="Thawai C."/>
        </authorList>
    </citation>
    <scope>NUCLEOTIDE SEQUENCE [LARGE SCALE GENOMIC DNA]</scope>
    <source>
        <strain evidence="1 2">CH5-8</strain>
    </source>
</reference>
<accession>A0ABS1NUR3</accession>
<proteinExistence type="predicted"/>
<sequence>MTRTQQLLRERTAVRIRAARPDLADRHDLATPDGLLDAHRHIAQEAGAADDGQILAAVVVRDVDLARWVRDTCVFALGVPPEDAAAWRASFTRTVFLAGNPDHLRDRFVFAHLADDGSAAWTAPGPAAGTTTLRRLLKLFDAPAEVPPAPARHLTVPGEPPPGRVPVTRGLHLATAGCTVAEALVHLNHVIAEAVLDGLIAPGDRLTLHRVPRINPLPGHAVRVRAVPDPRLPGRLRAAAALTDGD</sequence>
<name>A0ABS1NUR3_9ACTN</name>
<evidence type="ECO:0000313" key="1">
    <source>
        <dbReference type="EMBL" id="MBL1103496.1"/>
    </source>
</evidence>
<dbReference type="InterPro" id="IPR045754">
    <property type="entry name" value="DUF6182"/>
</dbReference>